<reference evidence="2" key="2">
    <citation type="submission" date="2020-09" db="EMBL/GenBank/DDBJ databases">
        <authorList>
            <person name="Sun Q."/>
            <person name="Zhou Y."/>
        </authorList>
    </citation>
    <scope>NUCLEOTIDE SEQUENCE</scope>
    <source>
        <strain evidence="2">CGMCC 1.15367</strain>
    </source>
</reference>
<dbReference type="AlphaFoldDB" id="A0A916ZE02"/>
<organism evidence="2 3">
    <name type="scientific">Aureimonas endophytica</name>
    <dbReference type="NCBI Taxonomy" id="2027858"/>
    <lineage>
        <taxon>Bacteria</taxon>
        <taxon>Pseudomonadati</taxon>
        <taxon>Pseudomonadota</taxon>
        <taxon>Alphaproteobacteria</taxon>
        <taxon>Hyphomicrobiales</taxon>
        <taxon>Aurantimonadaceae</taxon>
        <taxon>Aureimonas</taxon>
    </lineage>
</organism>
<reference evidence="2" key="1">
    <citation type="journal article" date="2014" name="Int. J. Syst. Evol. Microbiol.">
        <title>Complete genome sequence of Corynebacterium casei LMG S-19264T (=DSM 44701T), isolated from a smear-ripened cheese.</title>
        <authorList>
            <consortium name="US DOE Joint Genome Institute (JGI-PGF)"/>
            <person name="Walter F."/>
            <person name="Albersmeier A."/>
            <person name="Kalinowski J."/>
            <person name="Ruckert C."/>
        </authorList>
    </citation>
    <scope>NUCLEOTIDE SEQUENCE</scope>
    <source>
        <strain evidence="2">CGMCC 1.15367</strain>
    </source>
</reference>
<dbReference type="Gene3D" id="1.20.120.1870">
    <property type="entry name" value="Fic/DOC protein, Fido domain"/>
    <property type="match status" value="1"/>
</dbReference>
<dbReference type="PIRSF" id="PIRSF018297">
    <property type="entry name" value="Doc"/>
    <property type="match status" value="1"/>
</dbReference>
<dbReference type="InterPro" id="IPR036597">
    <property type="entry name" value="Fido-like_dom_sf"/>
</dbReference>
<dbReference type="GO" id="GO:0016301">
    <property type="term" value="F:kinase activity"/>
    <property type="evidence" value="ECO:0007669"/>
    <property type="project" value="InterPro"/>
</dbReference>
<comment type="caution">
    <text evidence="2">The sequence shown here is derived from an EMBL/GenBank/DDBJ whole genome shotgun (WGS) entry which is preliminary data.</text>
</comment>
<dbReference type="SUPFAM" id="SSF140931">
    <property type="entry name" value="Fic-like"/>
    <property type="match status" value="1"/>
</dbReference>
<sequence>MKVFLLGKSDVLQIHAEQIAEHGGLAGIRDEGLLESALARADNLITYGRAVGICDIAASLGFGLARNHPFLDGNKRTSLVVALTVLELNGRTVVVPPEQLLITWQALAAGDLGETALADWLRLNSQPL</sequence>
<dbReference type="NCBIfam" id="TIGR01550">
    <property type="entry name" value="DOC_P1"/>
    <property type="match status" value="1"/>
</dbReference>
<dbReference type="RefSeq" id="WP_188906828.1">
    <property type="nucleotide sequence ID" value="NZ_BMIQ01000001.1"/>
</dbReference>
<dbReference type="PANTHER" id="PTHR39426">
    <property type="entry name" value="HOMOLOGY TO DEATH-ON-CURING PROTEIN OF PHAGE P1"/>
    <property type="match status" value="1"/>
</dbReference>
<evidence type="ECO:0000259" key="1">
    <source>
        <dbReference type="PROSITE" id="PS51459"/>
    </source>
</evidence>
<dbReference type="Pfam" id="PF02661">
    <property type="entry name" value="Fic"/>
    <property type="match status" value="1"/>
</dbReference>
<dbReference type="Proteomes" id="UP000644699">
    <property type="component" value="Unassembled WGS sequence"/>
</dbReference>
<feature type="domain" description="Fido" evidence="1">
    <location>
        <begin position="6"/>
        <end position="123"/>
    </location>
</feature>
<keyword evidence="3" id="KW-1185">Reference proteome</keyword>
<name>A0A916ZE02_9HYPH</name>
<protein>
    <submittedName>
        <fullName evidence="2">Death-on-curing protein</fullName>
    </submittedName>
</protein>
<gene>
    <name evidence="2" type="ORF">GCM10011390_07260</name>
</gene>
<proteinExistence type="predicted"/>
<evidence type="ECO:0000313" key="2">
    <source>
        <dbReference type="EMBL" id="GGD91103.1"/>
    </source>
</evidence>
<dbReference type="EMBL" id="BMIQ01000001">
    <property type="protein sequence ID" value="GGD91103.1"/>
    <property type="molecule type" value="Genomic_DNA"/>
</dbReference>
<dbReference type="InterPro" id="IPR053737">
    <property type="entry name" value="Type_II_TA_Toxin"/>
</dbReference>
<dbReference type="InterPro" id="IPR003812">
    <property type="entry name" value="Fido"/>
</dbReference>
<dbReference type="PROSITE" id="PS51459">
    <property type="entry name" value="FIDO"/>
    <property type="match status" value="1"/>
</dbReference>
<dbReference type="PANTHER" id="PTHR39426:SF1">
    <property type="entry name" value="HOMOLOGY TO DEATH-ON-CURING PROTEIN OF PHAGE P1"/>
    <property type="match status" value="1"/>
</dbReference>
<evidence type="ECO:0000313" key="3">
    <source>
        <dbReference type="Proteomes" id="UP000644699"/>
    </source>
</evidence>
<accession>A0A916ZE02</accession>
<dbReference type="InterPro" id="IPR006440">
    <property type="entry name" value="Doc"/>
</dbReference>